<dbReference type="SUPFAM" id="SSF52255">
    <property type="entry name" value="N5-CAIR mutase (phosphoribosylaminoimidazole carboxylase, PurE)"/>
    <property type="match status" value="1"/>
</dbReference>
<dbReference type="GO" id="GO:0006189">
    <property type="term" value="P:'de novo' IMP biosynthetic process"/>
    <property type="evidence" value="ECO:0007669"/>
    <property type="project" value="InterPro"/>
</dbReference>
<reference evidence="3 4" key="1">
    <citation type="journal article" date="2016" name="Nat. Commun.">
        <title>Thousands of microbial genomes shed light on interconnected biogeochemical processes in an aquifer system.</title>
        <authorList>
            <person name="Anantharaman K."/>
            <person name="Brown C.T."/>
            <person name="Hug L.A."/>
            <person name="Sharon I."/>
            <person name="Castelle C.J."/>
            <person name="Probst A.J."/>
            <person name="Thomas B.C."/>
            <person name="Singh A."/>
            <person name="Wilkins M.J."/>
            <person name="Karaoz U."/>
            <person name="Brodie E.L."/>
            <person name="Williams K.H."/>
            <person name="Hubbard S.S."/>
            <person name="Banfield J.F."/>
        </authorList>
    </citation>
    <scope>NUCLEOTIDE SEQUENCE [LARGE SCALE GENOMIC DNA]</scope>
</reference>
<dbReference type="SMART" id="SM01001">
    <property type="entry name" value="AIRC"/>
    <property type="match status" value="1"/>
</dbReference>
<dbReference type="Pfam" id="PF00731">
    <property type="entry name" value="AIRC"/>
    <property type="match status" value="1"/>
</dbReference>
<comment type="caution">
    <text evidence="3">The sequence shown here is derived from an EMBL/GenBank/DDBJ whole genome shotgun (WGS) entry which is preliminary data.</text>
</comment>
<dbReference type="AlphaFoldDB" id="A0A1F5NKV2"/>
<name>A0A1F5NKV2_9BACT</name>
<evidence type="ECO:0000256" key="1">
    <source>
        <dbReference type="ARBA" id="ARBA00022755"/>
    </source>
</evidence>
<evidence type="ECO:0000313" key="3">
    <source>
        <dbReference type="EMBL" id="OGE78248.1"/>
    </source>
</evidence>
<keyword evidence="1" id="KW-0658">Purine biosynthesis</keyword>
<protein>
    <recommendedName>
        <fullName evidence="2">PurE domain-containing protein</fullName>
    </recommendedName>
</protein>
<dbReference type="InterPro" id="IPR024694">
    <property type="entry name" value="PurE_prokaryotes"/>
</dbReference>
<dbReference type="STRING" id="1817824.A2751_03785"/>
<accession>A0A1F5NKV2</accession>
<dbReference type="InterPro" id="IPR000031">
    <property type="entry name" value="PurE_dom"/>
</dbReference>
<dbReference type="Proteomes" id="UP000176864">
    <property type="component" value="Unassembled WGS sequence"/>
</dbReference>
<sequence>MDKPEFRVFIVLGSETDDKILIESKMTDMLDAVGLYWEVWIASSHRHLRELTEAINLNKRTSQAAKSIFVSAASMSAALPGVMEAILEGGWPVIGIALPSPEFPNAMDALLSMVRMPGRMPVMCAGIGKSGFVNAATIACQLVAFADSDFVGVLERNQRDASEEKPAKIPLRISTRVIPGGGE</sequence>
<proteinExistence type="predicted"/>
<organism evidence="3 4">
    <name type="scientific">Candidatus Doudnabacteria bacterium RIFCSPHIGHO2_01_FULL_46_14</name>
    <dbReference type="NCBI Taxonomy" id="1817824"/>
    <lineage>
        <taxon>Bacteria</taxon>
        <taxon>Candidatus Doudnaibacteriota</taxon>
    </lineage>
</organism>
<dbReference type="PANTHER" id="PTHR23046">
    <property type="entry name" value="PHOSPHORIBOSYLAMINOIMIDAZOLE CARBOXYLASE CATALYTIC SUBUNIT"/>
    <property type="match status" value="1"/>
</dbReference>
<feature type="domain" description="PurE" evidence="2">
    <location>
        <begin position="6"/>
        <end position="165"/>
    </location>
</feature>
<dbReference type="EMBL" id="MFEK01000014">
    <property type="protein sequence ID" value="OGE78248.1"/>
    <property type="molecule type" value="Genomic_DNA"/>
</dbReference>
<evidence type="ECO:0000313" key="4">
    <source>
        <dbReference type="Proteomes" id="UP000176864"/>
    </source>
</evidence>
<gene>
    <name evidence="3" type="ORF">A2751_03785</name>
</gene>
<evidence type="ECO:0000259" key="2">
    <source>
        <dbReference type="SMART" id="SM01001"/>
    </source>
</evidence>
<dbReference type="PANTHER" id="PTHR23046:SF2">
    <property type="entry name" value="PHOSPHORIBOSYLAMINOIMIDAZOLE CARBOXYLASE"/>
    <property type="match status" value="1"/>
</dbReference>
<dbReference type="Gene3D" id="3.40.50.1970">
    <property type="match status" value="1"/>
</dbReference>